<dbReference type="RefSeq" id="XP_052949249.1">
    <property type="nucleotide sequence ID" value="XM_053090772.1"/>
</dbReference>
<evidence type="ECO:0000313" key="2">
    <source>
        <dbReference type="Proteomes" id="UP001164286"/>
    </source>
</evidence>
<dbReference type="AlphaFoldDB" id="A0AA38HFU3"/>
<evidence type="ECO:0000313" key="1">
    <source>
        <dbReference type="EMBL" id="KAI9639472.1"/>
    </source>
</evidence>
<reference evidence="1" key="1">
    <citation type="journal article" date="2022" name="G3 (Bethesda)">
        <title>High quality genome of the basidiomycete yeast Dioszegia hungarica PDD-24b-2 isolated from cloud water.</title>
        <authorList>
            <person name="Jarrige D."/>
            <person name="Haridas S."/>
            <person name="Bleykasten-Grosshans C."/>
            <person name="Joly M."/>
            <person name="Nadalig T."/>
            <person name="Sancelme M."/>
            <person name="Vuilleumier S."/>
            <person name="Grigoriev I.V."/>
            <person name="Amato P."/>
            <person name="Bringel F."/>
        </authorList>
    </citation>
    <scope>NUCLEOTIDE SEQUENCE</scope>
    <source>
        <strain evidence="1">PDD-24b-2</strain>
    </source>
</reference>
<sequence>MPTPSSSPPQKQVTLPVEVWLQVFQHLQRPLPKPRNKDNKRWTLRQPHLAKLLRVSKYFYNIAAPLLYSTIVTDSLPILISDIHHAPIAKCISKRDLLKFTTRLYIEYSYKHGNTHTVPSPMLRGLAEYLASSTSDPSYTLESVWWDVQEMKEAADLADAWHACLGTDAHPEPVFASLRTLSTEVFLPLRRAQQQREDEPWRYGDDRRQTLFVPRKLPPAIANAPAEAREALAGFVTGTPSLRSVCYSQEGALQLEVEKKGTWPSQSTITMHAPLHSRTSTSPLAIRAGVPFRLYLEDGPPATASECRAPHVPWSMAKDVIGRAITSAASRPRRTGPRSYFDLEFCVDHKPHRERTGPWEQDMLVHRDAAAALEVELRIMAAKTFRRKGKRWGNKDRLVVRVLADSPSCGACGWIGDESASIASASTVDSVSGSA</sequence>
<dbReference type="EMBL" id="JAKWFO010000001">
    <property type="protein sequence ID" value="KAI9639472.1"/>
    <property type="molecule type" value="Genomic_DNA"/>
</dbReference>
<dbReference type="Proteomes" id="UP001164286">
    <property type="component" value="Unassembled WGS sequence"/>
</dbReference>
<evidence type="ECO:0008006" key="3">
    <source>
        <dbReference type="Google" id="ProtNLM"/>
    </source>
</evidence>
<gene>
    <name evidence="1" type="ORF">MKK02DRAFT_39771</name>
</gene>
<comment type="caution">
    <text evidence="1">The sequence shown here is derived from an EMBL/GenBank/DDBJ whole genome shotgun (WGS) entry which is preliminary data.</text>
</comment>
<proteinExistence type="predicted"/>
<name>A0AA38HFU3_9TREE</name>
<keyword evidence="2" id="KW-1185">Reference proteome</keyword>
<accession>A0AA38HFU3</accession>
<protein>
    <recommendedName>
        <fullName evidence="3">F-box domain-containing protein</fullName>
    </recommendedName>
</protein>
<organism evidence="1 2">
    <name type="scientific">Dioszegia hungarica</name>
    <dbReference type="NCBI Taxonomy" id="4972"/>
    <lineage>
        <taxon>Eukaryota</taxon>
        <taxon>Fungi</taxon>
        <taxon>Dikarya</taxon>
        <taxon>Basidiomycota</taxon>
        <taxon>Agaricomycotina</taxon>
        <taxon>Tremellomycetes</taxon>
        <taxon>Tremellales</taxon>
        <taxon>Bulleribasidiaceae</taxon>
        <taxon>Dioszegia</taxon>
    </lineage>
</organism>
<dbReference type="GeneID" id="77729977"/>